<evidence type="ECO:0000256" key="6">
    <source>
        <dbReference type="HAMAP-Rule" id="MF_00076"/>
    </source>
</evidence>
<comment type="subcellular location">
    <subcellularLocation>
        <location evidence="6 7">Cytoplasm</location>
    </subcellularLocation>
</comment>
<reference evidence="8 9" key="1">
    <citation type="submission" date="2013-03" db="EMBL/GenBank/DDBJ databases">
        <title>The Genome Sequence of Enterococcus columbae ATCC_51263 (PacBio/Illumina hybrid assembly).</title>
        <authorList>
            <consortium name="The Broad Institute Genomics Platform"/>
            <consortium name="The Broad Institute Genome Sequencing Center for Infectious Disease"/>
            <person name="Earl A."/>
            <person name="Russ C."/>
            <person name="Gilmore M."/>
            <person name="Surin D."/>
            <person name="Walker B."/>
            <person name="Young S."/>
            <person name="Zeng Q."/>
            <person name="Gargeya S."/>
            <person name="Fitzgerald M."/>
            <person name="Haas B."/>
            <person name="Abouelleil A."/>
            <person name="Allen A.W."/>
            <person name="Alvarado L."/>
            <person name="Arachchi H.M."/>
            <person name="Berlin A.M."/>
            <person name="Chapman S.B."/>
            <person name="Gainer-Dewar J."/>
            <person name="Goldberg J."/>
            <person name="Griggs A."/>
            <person name="Gujja S."/>
            <person name="Hansen M."/>
            <person name="Howarth C."/>
            <person name="Imamovic A."/>
            <person name="Ireland A."/>
            <person name="Larimer J."/>
            <person name="McCowan C."/>
            <person name="Murphy C."/>
            <person name="Pearson M."/>
            <person name="Poon T.W."/>
            <person name="Priest M."/>
            <person name="Roberts A."/>
            <person name="Saif S."/>
            <person name="Shea T."/>
            <person name="Sisk P."/>
            <person name="Sykes S."/>
            <person name="Wortman J."/>
            <person name="Nusbaum C."/>
            <person name="Birren B."/>
        </authorList>
    </citation>
    <scope>NUCLEOTIDE SEQUENCE [LARGE SCALE GENOMIC DNA]</scope>
    <source>
        <strain evidence="8 9">ATCC 51263</strain>
    </source>
</reference>
<dbReference type="GO" id="GO:0005737">
    <property type="term" value="C:cytoplasm"/>
    <property type="evidence" value="ECO:0007669"/>
    <property type="project" value="UniProtKB-SubCell"/>
</dbReference>
<proteinExistence type="inferred from homology"/>
<dbReference type="UniPathway" id="UPA00031">
    <property type="reaction ID" value="UER00011"/>
</dbReference>
<dbReference type="Proteomes" id="UP000014113">
    <property type="component" value="Unassembled WGS sequence"/>
</dbReference>
<accession>S1N5Q7</accession>
<dbReference type="CDD" id="cd07914">
    <property type="entry name" value="IGPD"/>
    <property type="match status" value="1"/>
</dbReference>
<dbReference type="InterPro" id="IPR000807">
    <property type="entry name" value="ImidazoleglycerolP_deHydtase"/>
</dbReference>
<evidence type="ECO:0000313" key="9">
    <source>
        <dbReference type="Proteomes" id="UP000014113"/>
    </source>
</evidence>
<dbReference type="InterPro" id="IPR020565">
    <property type="entry name" value="ImidazoleglycerP_deHydtase_CS"/>
</dbReference>
<dbReference type="eggNOG" id="COG0131">
    <property type="taxonomic scope" value="Bacteria"/>
</dbReference>
<dbReference type="EC" id="4.2.1.19" evidence="6 7"/>
<comment type="caution">
    <text evidence="8">The sequence shown here is derived from an EMBL/GenBank/DDBJ whole genome shotgun (WGS) entry which is preliminary data.</text>
</comment>
<dbReference type="GO" id="GO:0000105">
    <property type="term" value="P:L-histidine biosynthetic process"/>
    <property type="evidence" value="ECO:0007669"/>
    <property type="project" value="UniProtKB-UniRule"/>
</dbReference>
<dbReference type="PATRIC" id="fig|1121865.3.peg.223"/>
<dbReference type="AlphaFoldDB" id="S1N5Q7"/>
<dbReference type="SUPFAM" id="SSF54211">
    <property type="entry name" value="Ribosomal protein S5 domain 2-like"/>
    <property type="match status" value="2"/>
</dbReference>
<organism evidence="8 9">
    <name type="scientific">Enterococcus columbae DSM 7374 = ATCC 51263</name>
    <dbReference type="NCBI Taxonomy" id="1121865"/>
    <lineage>
        <taxon>Bacteria</taxon>
        <taxon>Bacillati</taxon>
        <taxon>Bacillota</taxon>
        <taxon>Bacilli</taxon>
        <taxon>Lactobacillales</taxon>
        <taxon>Enterococcaceae</taxon>
        <taxon>Enterococcus</taxon>
    </lineage>
</organism>
<dbReference type="GO" id="GO:0004424">
    <property type="term" value="F:imidazoleglycerol-phosphate dehydratase activity"/>
    <property type="evidence" value="ECO:0007669"/>
    <property type="project" value="UniProtKB-UniRule"/>
</dbReference>
<keyword evidence="4 6" id="KW-0368">Histidine biosynthesis</keyword>
<dbReference type="Pfam" id="PF00475">
    <property type="entry name" value="IGPD"/>
    <property type="match status" value="1"/>
</dbReference>
<keyword evidence="9" id="KW-1185">Reference proteome</keyword>
<dbReference type="PROSITE" id="PS00955">
    <property type="entry name" value="IGP_DEHYDRATASE_2"/>
    <property type="match status" value="1"/>
</dbReference>
<comment type="similarity">
    <text evidence="6 7">Belongs to the imidazoleglycerol-phosphate dehydratase family.</text>
</comment>
<dbReference type="FunFam" id="3.30.230.40:FF:000001">
    <property type="entry name" value="Imidazoleglycerol-phosphate dehydratase HisB"/>
    <property type="match status" value="1"/>
</dbReference>
<keyword evidence="5 6" id="KW-0456">Lyase</keyword>
<evidence type="ECO:0000256" key="5">
    <source>
        <dbReference type="ARBA" id="ARBA00023239"/>
    </source>
</evidence>
<evidence type="ECO:0000256" key="7">
    <source>
        <dbReference type="RuleBase" id="RU000599"/>
    </source>
</evidence>
<dbReference type="InterPro" id="IPR020568">
    <property type="entry name" value="Ribosomal_Su5_D2-typ_SF"/>
</dbReference>
<dbReference type="InterPro" id="IPR038494">
    <property type="entry name" value="IGPD_sf"/>
</dbReference>
<dbReference type="NCBIfam" id="NF002111">
    <property type="entry name" value="PRK00951.2-1"/>
    <property type="match status" value="1"/>
</dbReference>
<keyword evidence="6" id="KW-0963">Cytoplasm</keyword>
<comment type="catalytic activity">
    <reaction evidence="6 7">
        <text>D-erythro-1-(imidazol-4-yl)glycerol 3-phosphate = 3-(imidazol-4-yl)-2-oxopropyl phosphate + H2O</text>
        <dbReference type="Rhea" id="RHEA:11040"/>
        <dbReference type="ChEBI" id="CHEBI:15377"/>
        <dbReference type="ChEBI" id="CHEBI:57766"/>
        <dbReference type="ChEBI" id="CHEBI:58278"/>
        <dbReference type="EC" id="4.2.1.19"/>
    </reaction>
</comment>
<sequence length="197" mass="21360">MRKAKITRNTAETNIQLSLAIDGKGDSQIQTGVGFFDHMLTLFAKHGRFDLRISCDGDIQVDAHHTVEDVAIVLGRAFSQGLGNRKGITRYGSMLLPMDEALVMSAIDISGRAMAVVELHIPSEKIGTQFDTELVEEFFIAFARELGATIHLHQIAGKNSHHIVEATFKGLARALSQAVAINPAAPEEIPSTKGTIL</sequence>
<comment type="pathway">
    <text evidence="1 6 7">Amino-acid biosynthesis; L-histidine biosynthesis; L-histidine from 5-phospho-alpha-D-ribose 1-diphosphate: step 6/9.</text>
</comment>
<dbReference type="RefSeq" id="WP_016182397.1">
    <property type="nucleotide sequence ID" value="NZ_JXKI01000002.1"/>
</dbReference>
<keyword evidence="3 6" id="KW-0028">Amino-acid biosynthesis</keyword>
<dbReference type="STRING" id="1121865.OMW_00231"/>
<dbReference type="HAMAP" id="MF_00076">
    <property type="entry name" value="HisB"/>
    <property type="match status" value="1"/>
</dbReference>
<protein>
    <recommendedName>
        <fullName evidence="2 6">Imidazoleglycerol-phosphate dehydratase</fullName>
        <shortName evidence="6">IGPD</shortName>
        <ecNumber evidence="6 7">4.2.1.19</ecNumber>
    </recommendedName>
</protein>
<evidence type="ECO:0000256" key="4">
    <source>
        <dbReference type="ARBA" id="ARBA00023102"/>
    </source>
</evidence>
<evidence type="ECO:0000256" key="1">
    <source>
        <dbReference type="ARBA" id="ARBA00005047"/>
    </source>
</evidence>
<dbReference type="EMBL" id="ASWJ01000004">
    <property type="protein sequence ID" value="EOW84335.1"/>
    <property type="molecule type" value="Genomic_DNA"/>
</dbReference>
<dbReference type="PANTHER" id="PTHR23133:SF2">
    <property type="entry name" value="IMIDAZOLEGLYCEROL-PHOSPHATE DEHYDRATASE"/>
    <property type="match status" value="1"/>
</dbReference>
<dbReference type="OrthoDB" id="9790411at2"/>
<evidence type="ECO:0000256" key="3">
    <source>
        <dbReference type="ARBA" id="ARBA00022605"/>
    </source>
</evidence>
<evidence type="ECO:0000256" key="2">
    <source>
        <dbReference type="ARBA" id="ARBA00016664"/>
    </source>
</evidence>
<gene>
    <name evidence="6" type="primary">hisB</name>
    <name evidence="8" type="ORF">I568_00829</name>
</gene>
<name>S1N5Q7_9ENTE</name>
<dbReference type="Gene3D" id="3.30.230.40">
    <property type="entry name" value="Imidazole glycerol phosphate dehydratase, domain 1"/>
    <property type="match status" value="2"/>
</dbReference>
<dbReference type="NCBIfam" id="NF002114">
    <property type="entry name" value="PRK00951.2-4"/>
    <property type="match status" value="1"/>
</dbReference>
<evidence type="ECO:0000313" key="8">
    <source>
        <dbReference type="EMBL" id="EOW84335.1"/>
    </source>
</evidence>
<dbReference type="PROSITE" id="PS00954">
    <property type="entry name" value="IGP_DEHYDRATASE_1"/>
    <property type="match status" value="1"/>
</dbReference>
<dbReference type="PANTHER" id="PTHR23133">
    <property type="entry name" value="IMIDAZOLEGLYCEROL-PHOSPHATE DEHYDRATASE HIS7"/>
    <property type="match status" value="1"/>
</dbReference>
<dbReference type="FunFam" id="3.30.230.40:FF:000003">
    <property type="entry name" value="Imidazoleglycerol-phosphate dehydratase HisB"/>
    <property type="match status" value="1"/>
</dbReference>